<sequence>MKVKWYDTDFWQVALYVIGILLVAFLLSGCKTKYVPMEKVICRDVVKHDTLHTSDSVFVRDSIFLRQKGDTCFLDRWHEKTVFKNVYKVRVDSFLKRDYIPVPYPVEKKLSKWEQFQLKYAIWSFGALCVLLVVLGYKLYKKIKNGKFHIDNHEK</sequence>
<keyword evidence="1" id="KW-0812">Transmembrane</keyword>
<reference evidence="2 3" key="1">
    <citation type="submission" date="2018-08" db="EMBL/GenBank/DDBJ databases">
        <title>A genome reference for cultivated species of the human gut microbiota.</title>
        <authorList>
            <person name="Zou Y."/>
            <person name="Xue W."/>
            <person name="Luo G."/>
        </authorList>
    </citation>
    <scope>NUCLEOTIDE SEQUENCE [LARGE SCALE GENOMIC DNA]</scope>
    <source>
        <strain evidence="2 3">AM16-54</strain>
    </source>
</reference>
<accession>A0A3R6GUT7</accession>
<evidence type="ECO:0000313" key="2">
    <source>
        <dbReference type="EMBL" id="RHH81440.1"/>
    </source>
</evidence>
<name>A0A3R6GUT7_9BACT</name>
<keyword evidence="1" id="KW-0472">Membrane</keyword>
<dbReference type="PROSITE" id="PS51257">
    <property type="entry name" value="PROKAR_LIPOPROTEIN"/>
    <property type="match status" value="1"/>
</dbReference>
<organism evidence="2 3">
    <name type="scientific">Segatella copri</name>
    <dbReference type="NCBI Taxonomy" id="165179"/>
    <lineage>
        <taxon>Bacteria</taxon>
        <taxon>Pseudomonadati</taxon>
        <taxon>Bacteroidota</taxon>
        <taxon>Bacteroidia</taxon>
        <taxon>Bacteroidales</taxon>
        <taxon>Prevotellaceae</taxon>
        <taxon>Segatella</taxon>
    </lineage>
</organism>
<dbReference type="AlphaFoldDB" id="A0A3R6GUT7"/>
<comment type="caution">
    <text evidence="2">The sequence shown here is derived from an EMBL/GenBank/DDBJ whole genome shotgun (WGS) entry which is preliminary data.</text>
</comment>
<evidence type="ECO:0000313" key="3">
    <source>
        <dbReference type="Proteomes" id="UP000284548"/>
    </source>
</evidence>
<feature type="transmembrane region" description="Helical" evidence="1">
    <location>
        <begin position="12"/>
        <end position="29"/>
    </location>
</feature>
<dbReference type="EMBL" id="QRKB01000025">
    <property type="protein sequence ID" value="RHH81440.1"/>
    <property type="molecule type" value="Genomic_DNA"/>
</dbReference>
<proteinExistence type="predicted"/>
<dbReference type="RefSeq" id="WP_118255135.1">
    <property type="nucleotide sequence ID" value="NZ_QRKB01000025.1"/>
</dbReference>
<protein>
    <submittedName>
        <fullName evidence="2">Uncharacterized protein</fullName>
    </submittedName>
</protein>
<feature type="transmembrane region" description="Helical" evidence="1">
    <location>
        <begin position="120"/>
        <end position="140"/>
    </location>
</feature>
<dbReference type="Proteomes" id="UP000284548">
    <property type="component" value="Unassembled WGS sequence"/>
</dbReference>
<evidence type="ECO:0000256" key="1">
    <source>
        <dbReference type="SAM" id="Phobius"/>
    </source>
</evidence>
<keyword evidence="1" id="KW-1133">Transmembrane helix</keyword>
<gene>
    <name evidence="2" type="ORF">DW192_10285</name>
</gene>